<evidence type="ECO:0000313" key="2">
    <source>
        <dbReference type="EMBL" id="SVC04210.1"/>
    </source>
</evidence>
<name>A0A382IWU9_9ZZZZ</name>
<keyword evidence="1" id="KW-0812">Transmembrane</keyword>
<sequence length="166" mass="19240">MGCFPCSTIIPIFAIVIIIILFFFQKKHENFDSEPFPADNCKSLKKKNNIDCECVRKSDSHNQCTTKVNCVESTSEISGYEENYTPFNPPVQFTNWIKEKTTDRYLDTKTIHTYIPKECLYKNGIFNHGIIGETDIDEIKQKNISYPPDVPKENVVQSNYYSCRMN</sequence>
<gene>
    <name evidence="2" type="ORF">METZ01_LOCUS257064</name>
</gene>
<keyword evidence="1" id="KW-0472">Membrane</keyword>
<organism evidence="2">
    <name type="scientific">marine metagenome</name>
    <dbReference type="NCBI Taxonomy" id="408172"/>
    <lineage>
        <taxon>unclassified sequences</taxon>
        <taxon>metagenomes</taxon>
        <taxon>ecological metagenomes</taxon>
    </lineage>
</organism>
<feature type="transmembrane region" description="Helical" evidence="1">
    <location>
        <begin position="6"/>
        <end position="24"/>
    </location>
</feature>
<accession>A0A382IWU9</accession>
<evidence type="ECO:0000256" key="1">
    <source>
        <dbReference type="SAM" id="Phobius"/>
    </source>
</evidence>
<dbReference type="AlphaFoldDB" id="A0A382IWU9"/>
<proteinExistence type="predicted"/>
<protein>
    <submittedName>
        <fullName evidence="2">Uncharacterized protein</fullName>
    </submittedName>
</protein>
<dbReference type="EMBL" id="UINC01070227">
    <property type="protein sequence ID" value="SVC04210.1"/>
    <property type="molecule type" value="Genomic_DNA"/>
</dbReference>
<keyword evidence="1" id="KW-1133">Transmembrane helix</keyword>
<reference evidence="2" key="1">
    <citation type="submission" date="2018-05" db="EMBL/GenBank/DDBJ databases">
        <authorList>
            <person name="Lanie J.A."/>
            <person name="Ng W.-L."/>
            <person name="Kazmierczak K.M."/>
            <person name="Andrzejewski T.M."/>
            <person name="Davidsen T.M."/>
            <person name="Wayne K.J."/>
            <person name="Tettelin H."/>
            <person name="Glass J.I."/>
            <person name="Rusch D."/>
            <person name="Podicherti R."/>
            <person name="Tsui H.-C.T."/>
            <person name="Winkler M.E."/>
        </authorList>
    </citation>
    <scope>NUCLEOTIDE SEQUENCE</scope>
</reference>